<feature type="compositionally biased region" description="Polar residues" evidence="9">
    <location>
        <begin position="1262"/>
        <end position="1286"/>
    </location>
</feature>
<dbReference type="Pfam" id="PF08429">
    <property type="entry name" value="PLU-1"/>
    <property type="match status" value="1"/>
</dbReference>
<feature type="region of interest" description="Disordered" evidence="9">
    <location>
        <begin position="978"/>
        <end position="1035"/>
    </location>
</feature>
<dbReference type="Gene3D" id="1.10.150.60">
    <property type="entry name" value="ARID DNA-binding domain"/>
    <property type="match status" value="1"/>
</dbReference>
<feature type="region of interest" description="Disordered" evidence="9">
    <location>
        <begin position="1202"/>
        <end position="1308"/>
    </location>
</feature>
<dbReference type="InterPro" id="IPR003349">
    <property type="entry name" value="JmjN"/>
</dbReference>
<keyword evidence="15" id="KW-1185">Reference proteome</keyword>
<feature type="compositionally biased region" description="Polar residues" evidence="9">
    <location>
        <begin position="785"/>
        <end position="794"/>
    </location>
</feature>
<comment type="subcellular location">
    <subcellularLocation>
        <location evidence="1">Nucleus</location>
    </subcellularLocation>
</comment>
<keyword evidence="4 8" id="KW-0863">Zinc-finger</keyword>
<accession>A0A9W8LAQ2</accession>
<dbReference type="InterPro" id="IPR003347">
    <property type="entry name" value="JmjC_dom"/>
</dbReference>
<dbReference type="Proteomes" id="UP001140011">
    <property type="component" value="Unassembled WGS sequence"/>
</dbReference>
<feature type="compositionally biased region" description="Polar residues" evidence="9">
    <location>
        <begin position="1172"/>
        <end position="1182"/>
    </location>
</feature>
<dbReference type="SUPFAM" id="SSF46774">
    <property type="entry name" value="ARID-like"/>
    <property type="match status" value="1"/>
</dbReference>
<feature type="compositionally biased region" description="Low complexity" evidence="9">
    <location>
        <begin position="866"/>
        <end position="883"/>
    </location>
</feature>
<keyword evidence="2" id="KW-0479">Metal-binding</keyword>
<dbReference type="Pfam" id="PF00628">
    <property type="entry name" value="PHD"/>
    <property type="match status" value="2"/>
</dbReference>
<evidence type="ECO:0000256" key="6">
    <source>
        <dbReference type="ARBA" id="ARBA00023004"/>
    </source>
</evidence>
<evidence type="ECO:0000256" key="5">
    <source>
        <dbReference type="ARBA" id="ARBA00022833"/>
    </source>
</evidence>
<feature type="compositionally biased region" description="Basic residues" evidence="9">
    <location>
        <begin position="1015"/>
        <end position="1027"/>
    </location>
</feature>
<name>A0A9W8LAQ2_9FUNG</name>
<dbReference type="SUPFAM" id="SSF51197">
    <property type="entry name" value="Clavaminate synthase-like"/>
    <property type="match status" value="1"/>
</dbReference>
<evidence type="ECO:0000256" key="8">
    <source>
        <dbReference type="PROSITE-ProRule" id="PRU00146"/>
    </source>
</evidence>
<dbReference type="Gene3D" id="2.60.120.650">
    <property type="entry name" value="Cupin"/>
    <property type="match status" value="1"/>
</dbReference>
<keyword evidence="7" id="KW-0539">Nucleus</keyword>
<feature type="domain" description="PHD-type" evidence="10">
    <location>
        <begin position="1663"/>
        <end position="1711"/>
    </location>
</feature>
<gene>
    <name evidence="14" type="ORF">GGI19_003022</name>
</gene>
<sequence>MKRVRPSHGPVSGPANGSTAGPSSAAGPQPFRLGEIRQPHLRNPQGIARSIPPRKRMFGLPEAPTYYPTKEEFADPLAYIQKIRPEAEASGLCKIVPPEGWNPHFALDTTKFRFRTRVQQLNSLEGKTRTNLNYLDQLYKFHAQQGNPLPKVPQLDHRPIDLFELRHQVTMRGGFQKVNREKRWAEIGRVMKYDRKSCTSMSTTLKATYSKIVMPFEIYVAKHGGNPPSSPAGAVTDDGAGTRRSKRNRMSTDTSDVRPISLPPTRNLSPYGSDIALGAAYPNNNGIADDFNDSDIVDDEEDDDEDVNNIGGSGTYSASARASGGPTASKGPTAPIPERCEICKHSENDDKMLICDGCNRGYHMYCLRPLLTTIPTNDWYCDVCILGAGADFGFEDGAEHTLESFKNKNDEFKRSFFASYYDDSVTRRGVGPAHWGHVPEEKVEEEFWRLVASPFEDVEVEYGADLHSAQHGSGFPTIERDPTDPYAVHPWNLNVLPFQPRSLFNYIKQDISGMKTPWIYVGMCFSTFCWHNEDHYTYSVNYMHWGDTKTWYGVPGRHATQFEDAMRAAVPDLFKDQPDLLFQLVTMLSPGALVGRNVDVVSCDQRAGEFVITFPQSYHAGFNQGFNFNEAVNFATSDWMPYDVPSVKRYQHYERNPVFSHDELVMSMCEADPSFLHQSWFQDAILEMAHREKADRARVRSLWRTGIGEAAWDDVEEGDLDLPDEIKQQCYVCKAFSFLSAVVCSCSPNYISCLLHAETSCKCVGDQKILKQRYSDNDLQAIINRCNSGPTTGSMDDDQQLHASPPDPTLPTSQPDMAIDKDDSSVEVQSEEAHTESSDVGEEQVGGLSQSQLWEQEFRRIMSLYTSTSPGKTPSSPGTSTTTFVQPGSTQNGDEGDLANGGGESDGTVSDDMATMHGASLEPKPSRTAAKRLLAAAPGLHFPPRMTKGTMSVADLNRRPDLMQMMLLLEEAQRLVLPGGDGQSASRKSQPNSPTARALSSRQPGTLALSPARGGRGRGRGIKRKPGRPSNKSKLETSMLVAKAAPVGGMVVSPGGQKNGDDDPLDILLGGIERLVSMQESTSPYSAKKLVVQVDSQALGDMRQLGLFVQRAQEWCRAAQAMLSCVGRSQMVEAIQRKRQANYEWHRDKLHKRFGGLDIYATDDVATPATITTPVSANSEPFSSIGRGAADFEDTRKSKMKRYLDDSEESSSNESSEEDVVDTEFKAPIKRPVGRPRGSKRGRIPTSQYAGRNMGREGNGRSLRSSANDPRSQSAEPRHSTPWSSRLRTEDTPLTSAPLRSRERLRGLGTLTNLPTSLRGLPEQAKAVYRILGNSLSALNKDADLGGANTNALFSSKDVASLLLIGEQLYFNSPEFEALIEYELEVLNIEVRVQAVADNGPAELDRLSRMPAVLTESTTGAIAKVGVFQHQLTTLRDSLDGAQVRVSRSREMLDIADKAQWLYDCHQQLAQRDIAPSTVTRLLDEAAELNIGMDFEPLKQLKDTQFDAGKWSEDAAAIGLEESSREPLDVCEIAKLLDRAHRSSTLPDNYHTLRRLQQTALDLESRTNELVDRSERSGLVERPTYSEAVALVADCDKFGRFEPSSLDQLRSTIAKVDVWWTDVGQMFSFDQHSRPLEDKLVGVEYRLKQTLAIAGGTDDSAADLYCVCLGPDSGLMVECEACHEWYHLFCVNLNPADIQNSLFLCSLCDARARADKPRLLADYPTIGRIEDAVKESRSFGLVVGALDPLVTILLDAKSLVELLNDLISTKTTGSAQRMQRPAYLRSLLRALLGLGVNLRSGVLDGLWAALSELLKHEPVPKIIPGATVSSRRSQRSKPASTMPAVESEPLAQVIANESLQGPQPPSPSLHQPQQQAQPQPQQQVQPDWQKQLGRSEVIFVDDIPSGDMQPELMAMYMSRLEELGIYIMNPPLLDRDMGQGLVQARDAFSKSTENCLCDVKGSDLDDSNPMSFMPTIMCDDCSMSFHTECAQVSIPTARIITFNQLRIMANAELDESDNIPMEPSRFSCPSCCLKANEQYRYADIVVSD</sequence>
<feature type="region of interest" description="Disordered" evidence="9">
    <location>
        <begin position="1825"/>
        <end position="1888"/>
    </location>
</feature>
<dbReference type="InterPro" id="IPR011011">
    <property type="entry name" value="Znf_FYVE_PHD"/>
</dbReference>
<dbReference type="GO" id="GO:0008270">
    <property type="term" value="F:zinc ion binding"/>
    <property type="evidence" value="ECO:0007669"/>
    <property type="project" value="UniProtKB-KW"/>
</dbReference>
<dbReference type="PROSITE" id="PS51183">
    <property type="entry name" value="JMJN"/>
    <property type="match status" value="1"/>
</dbReference>
<dbReference type="SMART" id="SM00558">
    <property type="entry name" value="JmjC"/>
    <property type="match status" value="1"/>
</dbReference>
<dbReference type="Gene3D" id="3.30.40.10">
    <property type="entry name" value="Zinc/RING finger domain, C3HC4 (zinc finger)"/>
    <property type="match status" value="3"/>
</dbReference>
<dbReference type="GO" id="GO:0034647">
    <property type="term" value="F:histone H3K4me/H3K4me2/H3K4me3 demethylase activity"/>
    <property type="evidence" value="ECO:0007669"/>
    <property type="project" value="TreeGrafter"/>
</dbReference>
<evidence type="ECO:0000256" key="7">
    <source>
        <dbReference type="ARBA" id="ARBA00023242"/>
    </source>
</evidence>
<dbReference type="GO" id="GO:0000785">
    <property type="term" value="C:chromatin"/>
    <property type="evidence" value="ECO:0007669"/>
    <property type="project" value="TreeGrafter"/>
</dbReference>
<feature type="domain" description="PHD-type" evidence="10">
    <location>
        <begin position="337"/>
        <end position="387"/>
    </location>
</feature>
<feature type="domain" description="ARID" evidence="11">
    <location>
        <begin position="128"/>
        <end position="221"/>
    </location>
</feature>
<dbReference type="PROSITE" id="PS51184">
    <property type="entry name" value="JMJC"/>
    <property type="match status" value="1"/>
</dbReference>
<dbReference type="GO" id="GO:0003677">
    <property type="term" value="F:DNA binding"/>
    <property type="evidence" value="ECO:0007669"/>
    <property type="project" value="InterPro"/>
</dbReference>
<feature type="domain" description="JmjN" evidence="12">
    <location>
        <begin position="63"/>
        <end position="104"/>
    </location>
</feature>
<dbReference type="InterPro" id="IPR036431">
    <property type="entry name" value="ARID_dom_sf"/>
</dbReference>
<dbReference type="PANTHER" id="PTHR10694">
    <property type="entry name" value="LYSINE-SPECIFIC DEMETHYLASE"/>
    <property type="match status" value="1"/>
</dbReference>
<dbReference type="InterPro" id="IPR001965">
    <property type="entry name" value="Znf_PHD"/>
</dbReference>
<feature type="compositionally biased region" description="Polar residues" evidence="9">
    <location>
        <begin position="1827"/>
        <end position="1839"/>
    </location>
</feature>
<dbReference type="InterPro" id="IPR001606">
    <property type="entry name" value="ARID_dom"/>
</dbReference>
<dbReference type="Pfam" id="PF02375">
    <property type="entry name" value="JmjN"/>
    <property type="match status" value="1"/>
</dbReference>
<keyword evidence="3" id="KW-0677">Repeat</keyword>
<dbReference type="PROSITE" id="PS50016">
    <property type="entry name" value="ZF_PHD_2"/>
    <property type="match status" value="2"/>
</dbReference>
<dbReference type="PROSITE" id="PS51011">
    <property type="entry name" value="ARID"/>
    <property type="match status" value="1"/>
</dbReference>
<feature type="domain" description="JmjC" evidence="13">
    <location>
        <begin position="485"/>
        <end position="651"/>
    </location>
</feature>
<dbReference type="InterPro" id="IPR013637">
    <property type="entry name" value="Lys_sp_deMease-like_dom"/>
</dbReference>
<reference evidence="14" key="1">
    <citation type="submission" date="2022-07" db="EMBL/GenBank/DDBJ databases">
        <title>Phylogenomic reconstructions and comparative analyses of Kickxellomycotina fungi.</title>
        <authorList>
            <person name="Reynolds N.K."/>
            <person name="Stajich J.E."/>
            <person name="Barry K."/>
            <person name="Grigoriev I.V."/>
            <person name="Crous P."/>
            <person name="Smith M.E."/>
        </authorList>
    </citation>
    <scope>NUCLEOTIDE SEQUENCE</scope>
    <source>
        <strain evidence="14">BCRC 34297</strain>
    </source>
</reference>
<evidence type="ECO:0000313" key="15">
    <source>
        <dbReference type="Proteomes" id="UP001140011"/>
    </source>
</evidence>
<dbReference type="InterPro" id="IPR013083">
    <property type="entry name" value="Znf_RING/FYVE/PHD"/>
</dbReference>
<evidence type="ECO:0000259" key="13">
    <source>
        <dbReference type="PROSITE" id="PS51184"/>
    </source>
</evidence>
<feature type="compositionally biased region" description="Polar residues" evidence="9">
    <location>
        <begin position="884"/>
        <end position="893"/>
    </location>
</feature>
<feature type="compositionally biased region" description="Acidic residues" evidence="9">
    <location>
        <begin position="1206"/>
        <end position="1222"/>
    </location>
</feature>
<dbReference type="PANTHER" id="PTHR10694:SF33">
    <property type="entry name" value="LYSINE-SPECIFIC DEMETHYLASE 5"/>
    <property type="match status" value="1"/>
</dbReference>
<proteinExistence type="predicted"/>
<dbReference type="InterPro" id="IPR019787">
    <property type="entry name" value="Znf_PHD-finger"/>
</dbReference>
<evidence type="ECO:0000256" key="1">
    <source>
        <dbReference type="ARBA" id="ARBA00004123"/>
    </source>
</evidence>
<organism evidence="14 15">
    <name type="scientific">Coemansia pectinata</name>
    <dbReference type="NCBI Taxonomy" id="1052879"/>
    <lineage>
        <taxon>Eukaryota</taxon>
        <taxon>Fungi</taxon>
        <taxon>Fungi incertae sedis</taxon>
        <taxon>Zoopagomycota</taxon>
        <taxon>Kickxellomycotina</taxon>
        <taxon>Kickxellomycetes</taxon>
        <taxon>Kickxellales</taxon>
        <taxon>Kickxellaceae</taxon>
        <taxon>Coemansia</taxon>
    </lineage>
</organism>
<evidence type="ECO:0000313" key="14">
    <source>
        <dbReference type="EMBL" id="KAJ2753593.1"/>
    </source>
</evidence>
<dbReference type="SMART" id="SM00249">
    <property type="entry name" value="PHD"/>
    <property type="match status" value="3"/>
</dbReference>
<feature type="compositionally biased region" description="Acidic residues" evidence="9">
    <location>
        <begin position="290"/>
        <end position="307"/>
    </location>
</feature>
<feature type="region of interest" description="Disordered" evidence="9">
    <location>
        <begin position="223"/>
        <end position="269"/>
    </location>
</feature>
<keyword evidence="5" id="KW-0862">Zinc</keyword>
<dbReference type="Pfam" id="PF01388">
    <property type="entry name" value="ARID"/>
    <property type="match status" value="1"/>
</dbReference>
<feature type="compositionally biased region" description="Polar residues" evidence="9">
    <location>
        <begin position="983"/>
        <end position="1004"/>
    </location>
</feature>
<evidence type="ECO:0000259" key="10">
    <source>
        <dbReference type="PROSITE" id="PS50016"/>
    </source>
</evidence>
<feature type="region of interest" description="Disordered" evidence="9">
    <location>
        <begin position="289"/>
        <end position="335"/>
    </location>
</feature>
<dbReference type="CDD" id="cd15545">
    <property type="entry name" value="PHD_BAZ2A_like"/>
    <property type="match status" value="1"/>
</dbReference>
<dbReference type="Pfam" id="PF02928">
    <property type="entry name" value="zf-C5HC2"/>
    <property type="match status" value="1"/>
</dbReference>
<dbReference type="FunFam" id="1.10.150.60:FF:000016">
    <property type="entry name" value="Putative Lysine-specific demethylase 5B"/>
    <property type="match status" value="1"/>
</dbReference>
<dbReference type="SMART" id="SM00545">
    <property type="entry name" value="JmjN"/>
    <property type="match status" value="1"/>
</dbReference>
<feature type="region of interest" description="Disordered" evidence="9">
    <location>
        <begin position="866"/>
        <end position="925"/>
    </location>
</feature>
<evidence type="ECO:0000256" key="3">
    <source>
        <dbReference type="ARBA" id="ARBA00022737"/>
    </source>
</evidence>
<keyword evidence="6" id="KW-0408">Iron</keyword>
<dbReference type="EMBL" id="JANBUH010000177">
    <property type="protein sequence ID" value="KAJ2753593.1"/>
    <property type="molecule type" value="Genomic_DNA"/>
</dbReference>
<dbReference type="SMART" id="SM01014">
    <property type="entry name" value="ARID"/>
    <property type="match status" value="1"/>
</dbReference>
<comment type="caution">
    <text evidence="14">The sequence shown here is derived from an EMBL/GenBank/DDBJ whole genome shotgun (WGS) entry which is preliminary data.</text>
</comment>
<protein>
    <submittedName>
        <fullName evidence="14">Uncharacterized protein</fullName>
    </submittedName>
</protein>
<feature type="compositionally biased region" description="Low complexity" evidence="9">
    <location>
        <begin position="1868"/>
        <end position="1888"/>
    </location>
</feature>
<evidence type="ECO:0000256" key="9">
    <source>
        <dbReference type="SAM" id="MobiDB-lite"/>
    </source>
</evidence>
<evidence type="ECO:0000256" key="4">
    <source>
        <dbReference type="ARBA" id="ARBA00022771"/>
    </source>
</evidence>
<dbReference type="SUPFAM" id="SSF57903">
    <property type="entry name" value="FYVE/PHD zinc finger"/>
    <property type="match status" value="2"/>
</dbReference>
<dbReference type="InterPro" id="IPR019786">
    <property type="entry name" value="Zinc_finger_PHD-type_CS"/>
</dbReference>
<evidence type="ECO:0000259" key="12">
    <source>
        <dbReference type="PROSITE" id="PS51183"/>
    </source>
</evidence>
<dbReference type="GO" id="GO:0005634">
    <property type="term" value="C:nucleus"/>
    <property type="evidence" value="ECO:0007669"/>
    <property type="project" value="UniProtKB-SubCell"/>
</dbReference>
<dbReference type="SMART" id="SM00501">
    <property type="entry name" value="BRIGHT"/>
    <property type="match status" value="1"/>
</dbReference>
<evidence type="ECO:0000259" key="11">
    <source>
        <dbReference type="PROSITE" id="PS51011"/>
    </source>
</evidence>
<evidence type="ECO:0000256" key="2">
    <source>
        <dbReference type="ARBA" id="ARBA00022723"/>
    </source>
</evidence>
<feature type="region of interest" description="Disordered" evidence="9">
    <location>
        <begin position="785"/>
        <end position="850"/>
    </location>
</feature>
<feature type="region of interest" description="Disordered" evidence="9">
    <location>
        <begin position="1172"/>
        <end position="1191"/>
    </location>
</feature>
<dbReference type="GO" id="GO:0006355">
    <property type="term" value="P:regulation of DNA-templated transcription"/>
    <property type="evidence" value="ECO:0007669"/>
    <property type="project" value="TreeGrafter"/>
</dbReference>
<feature type="compositionally biased region" description="Basic residues" evidence="9">
    <location>
        <begin position="1228"/>
        <end position="1243"/>
    </location>
</feature>
<dbReference type="PROSITE" id="PS01359">
    <property type="entry name" value="ZF_PHD_1"/>
    <property type="match status" value="3"/>
</dbReference>
<feature type="region of interest" description="Disordered" evidence="9">
    <location>
        <begin position="1"/>
        <end position="55"/>
    </location>
</feature>
<dbReference type="OrthoDB" id="1678912at2759"/>
<dbReference type="CDD" id="cd16100">
    <property type="entry name" value="ARID"/>
    <property type="match status" value="1"/>
</dbReference>
<dbReference type="InterPro" id="IPR004198">
    <property type="entry name" value="Znf_C5HC2"/>
</dbReference>
<dbReference type="Pfam" id="PF02373">
    <property type="entry name" value="JmjC"/>
    <property type="match status" value="1"/>
</dbReference>